<dbReference type="OrthoDB" id="2151789at2759"/>
<keyword evidence="8" id="KW-1185">Reference proteome</keyword>
<keyword evidence="2" id="KW-0285">Flavoprotein</keyword>
<sequence>MLSSTISSLLALGTLVSASPATDPVFEASNFNVTKALLSHGVDVSKISALHDVSKRSDNLCATACASLQFLYGESAVETKDEKAYNAFRASYWSGNQADVSPQCIFKPSKQAHVSVAILLSRLTHCPFAAKSGGHAAFAGASAAEGGITISFANLKAVTLSKDKKIASIEPGNVWGDVYARLAQSDLTVIGGRLYNIGVGGLVTGGGISYFSNLHGWACDNVESYEVVLANGKIAKASSKDHADLYWALRGGGNNFGLVVGFNVKTYPLPGGKLWGGSRTYTEESFPALTKAVTNLVNNSPKDPKAGFWSVWAYLNKTKIALPTLYHADPNAGDAPIWGDFNSLKPVADQTQTQHISEWAKEEAAGSPNGLREMFYPITTKVDKEFLQFAQDYFFKAVLDIADIPGLIPTFVVQGITIPQLKKMEQNGGNPLGLKAKEGPFFLIHMGCMWAYKTDDAVMFRWISDFIKIIDAEARKRGLGNDYIYMNYASQYQDVIAGYGSTNKAKLKKIAKKYDPNGVYQRLQPGYFKLEGAPVAESSL</sequence>
<dbReference type="SUPFAM" id="SSF56176">
    <property type="entry name" value="FAD-binding/transporter-associated domain-like"/>
    <property type="match status" value="1"/>
</dbReference>
<protein>
    <recommendedName>
        <fullName evidence="6">FAD-binding PCMH-type domain-containing protein</fullName>
    </recommendedName>
</protein>
<comment type="similarity">
    <text evidence="1">Belongs to the oxygen-dependent FAD-linked oxidoreductase family.</text>
</comment>
<dbReference type="Gene3D" id="3.30.465.10">
    <property type="match status" value="1"/>
</dbReference>
<dbReference type="PROSITE" id="PS51387">
    <property type="entry name" value="FAD_PCMH"/>
    <property type="match status" value="1"/>
</dbReference>
<dbReference type="GO" id="GO:0071949">
    <property type="term" value="F:FAD binding"/>
    <property type="evidence" value="ECO:0007669"/>
    <property type="project" value="InterPro"/>
</dbReference>
<evidence type="ECO:0000259" key="6">
    <source>
        <dbReference type="PROSITE" id="PS51387"/>
    </source>
</evidence>
<evidence type="ECO:0000256" key="1">
    <source>
        <dbReference type="ARBA" id="ARBA00005466"/>
    </source>
</evidence>
<dbReference type="PANTHER" id="PTHR42973">
    <property type="entry name" value="BINDING OXIDOREDUCTASE, PUTATIVE (AFU_ORTHOLOGUE AFUA_1G17690)-RELATED"/>
    <property type="match status" value="1"/>
</dbReference>
<evidence type="ECO:0000313" key="7">
    <source>
        <dbReference type="EMBL" id="KAF4947628.1"/>
    </source>
</evidence>
<dbReference type="InterPro" id="IPR016169">
    <property type="entry name" value="FAD-bd_PCMH_sub2"/>
</dbReference>
<reference evidence="7" key="2">
    <citation type="submission" date="2020-05" db="EMBL/GenBank/DDBJ databases">
        <authorList>
            <person name="Kim H.-S."/>
            <person name="Proctor R.H."/>
            <person name="Brown D.W."/>
        </authorList>
    </citation>
    <scope>NUCLEOTIDE SEQUENCE</scope>
    <source>
        <strain evidence="7">NRRL 20472</strain>
    </source>
</reference>
<dbReference type="InterPro" id="IPR006094">
    <property type="entry name" value="Oxid_FAD_bind_N"/>
</dbReference>
<evidence type="ECO:0000256" key="3">
    <source>
        <dbReference type="ARBA" id="ARBA00022827"/>
    </source>
</evidence>
<dbReference type="InterPro" id="IPR036318">
    <property type="entry name" value="FAD-bd_PCMH-like_sf"/>
</dbReference>
<dbReference type="EMBL" id="JABEXW010001096">
    <property type="protein sequence ID" value="KAF4947628.1"/>
    <property type="molecule type" value="Genomic_DNA"/>
</dbReference>
<keyword evidence="4" id="KW-0560">Oxidoreductase</keyword>
<evidence type="ECO:0000256" key="5">
    <source>
        <dbReference type="SAM" id="SignalP"/>
    </source>
</evidence>
<organism evidence="7 8">
    <name type="scientific">Fusarium sarcochroum</name>
    <dbReference type="NCBI Taxonomy" id="1208366"/>
    <lineage>
        <taxon>Eukaryota</taxon>
        <taxon>Fungi</taxon>
        <taxon>Dikarya</taxon>
        <taxon>Ascomycota</taxon>
        <taxon>Pezizomycotina</taxon>
        <taxon>Sordariomycetes</taxon>
        <taxon>Hypocreomycetidae</taxon>
        <taxon>Hypocreales</taxon>
        <taxon>Nectriaceae</taxon>
        <taxon>Fusarium</taxon>
        <taxon>Fusarium lateritium species complex</taxon>
    </lineage>
</organism>
<feature type="signal peptide" evidence="5">
    <location>
        <begin position="1"/>
        <end position="18"/>
    </location>
</feature>
<feature type="domain" description="FAD-binding PCMH-type" evidence="6">
    <location>
        <begin position="98"/>
        <end position="269"/>
    </location>
</feature>
<gene>
    <name evidence="7" type="ORF">FSARC_13930</name>
</gene>
<evidence type="ECO:0000256" key="4">
    <source>
        <dbReference type="ARBA" id="ARBA00023002"/>
    </source>
</evidence>
<dbReference type="Proteomes" id="UP000622797">
    <property type="component" value="Unassembled WGS sequence"/>
</dbReference>
<dbReference type="PANTHER" id="PTHR42973:SF34">
    <property type="entry name" value="FAD BINDING DOMAIN PROTEIN (AFU_ORTHOLOGUE AFUA_3G02770)"/>
    <property type="match status" value="1"/>
</dbReference>
<dbReference type="Pfam" id="PF01565">
    <property type="entry name" value="FAD_binding_4"/>
    <property type="match status" value="1"/>
</dbReference>
<dbReference type="InterPro" id="IPR050416">
    <property type="entry name" value="FAD-linked_Oxidoreductase"/>
</dbReference>
<feature type="chain" id="PRO_5034889845" description="FAD-binding PCMH-type domain-containing protein" evidence="5">
    <location>
        <begin position="19"/>
        <end position="540"/>
    </location>
</feature>
<dbReference type="GO" id="GO:0016491">
    <property type="term" value="F:oxidoreductase activity"/>
    <property type="evidence" value="ECO:0007669"/>
    <property type="project" value="UniProtKB-KW"/>
</dbReference>
<name>A0A8H4WR01_9HYPO</name>
<reference evidence="7" key="1">
    <citation type="journal article" date="2020" name="BMC Genomics">
        <title>Correction to: Identification and distribution of gene clusters required for synthesis of sphingolipid metabolism inhibitors in diverse species of the filamentous fungus Fusarium.</title>
        <authorList>
            <person name="Kim H.S."/>
            <person name="Lohmar J.M."/>
            <person name="Busman M."/>
            <person name="Brown D.W."/>
            <person name="Naumann T.A."/>
            <person name="Divon H.H."/>
            <person name="Lysoe E."/>
            <person name="Uhlig S."/>
            <person name="Proctor R.H."/>
        </authorList>
    </citation>
    <scope>NUCLEOTIDE SEQUENCE</scope>
    <source>
        <strain evidence="7">NRRL 20472</strain>
    </source>
</reference>
<evidence type="ECO:0000313" key="8">
    <source>
        <dbReference type="Proteomes" id="UP000622797"/>
    </source>
</evidence>
<evidence type="ECO:0000256" key="2">
    <source>
        <dbReference type="ARBA" id="ARBA00022630"/>
    </source>
</evidence>
<dbReference type="AlphaFoldDB" id="A0A8H4WR01"/>
<keyword evidence="3" id="KW-0274">FAD</keyword>
<dbReference type="InterPro" id="IPR016166">
    <property type="entry name" value="FAD-bd_PCMH"/>
</dbReference>
<comment type="caution">
    <text evidence="7">The sequence shown here is derived from an EMBL/GenBank/DDBJ whole genome shotgun (WGS) entry which is preliminary data.</text>
</comment>
<accession>A0A8H4WR01</accession>
<keyword evidence="5" id="KW-0732">Signal</keyword>
<proteinExistence type="inferred from homology"/>